<proteinExistence type="predicted"/>
<name>A0A0G0PY64_9BACT</name>
<dbReference type="Gene3D" id="3.40.50.720">
    <property type="entry name" value="NAD(P)-binding Rossmann-like Domain"/>
    <property type="match status" value="1"/>
</dbReference>
<feature type="domain" description="NAD-dependent epimerase/dehydratase" evidence="1">
    <location>
        <begin position="16"/>
        <end position="85"/>
    </location>
</feature>
<dbReference type="InterPro" id="IPR001509">
    <property type="entry name" value="Epimerase_deHydtase"/>
</dbReference>
<dbReference type="Pfam" id="PF01370">
    <property type="entry name" value="Epimerase"/>
    <property type="match status" value="1"/>
</dbReference>
<dbReference type="EMBL" id="LBXN01000108">
    <property type="protein sequence ID" value="KKR30046.1"/>
    <property type="molecule type" value="Genomic_DNA"/>
</dbReference>
<dbReference type="AlphaFoldDB" id="A0A0G0PY64"/>
<evidence type="ECO:0000313" key="3">
    <source>
        <dbReference type="Proteomes" id="UP000034539"/>
    </source>
</evidence>
<organism evidence="2 3">
    <name type="scientific">Candidatus Gottesmanbacteria bacterium GW2011_GWC2_39_8</name>
    <dbReference type="NCBI Taxonomy" id="1618450"/>
    <lineage>
        <taxon>Bacteria</taxon>
        <taxon>Candidatus Gottesmaniibacteriota</taxon>
    </lineage>
</organism>
<gene>
    <name evidence="2" type="ORF">UT63_C0108G0011</name>
</gene>
<evidence type="ECO:0000259" key="1">
    <source>
        <dbReference type="Pfam" id="PF01370"/>
    </source>
</evidence>
<protein>
    <recommendedName>
        <fullName evidence="1">NAD-dependent epimerase/dehydratase domain-containing protein</fullName>
    </recommendedName>
</protein>
<dbReference type="Proteomes" id="UP000034539">
    <property type="component" value="Unassembled WGS sequence"/>
</dbReference>
<comment type="caution">
    <text evidence="2">The sequence shown here is derived from an EMBL/GenBank/DDBJ whole genome shotgun (WGS) entry which is preliminary data.</text>
</comment>
<evidence type="ECO:0000313" key="2">
    <source>
        <dbReference type="EMBL" id="KKR30046.1"/>
    </source>
</evidence>
<sequence length="153" mass="17203">MQNAEEAVKTFANNHSILRIGGIYGLDGPSHLGLNKAINNAIYKKEAPVLYGNGKAKRNYICVKDVARWILNLLQKRINSGEKINDTLYLSGTEVMTIKDYLQAIIDVLLPEKELIVAEGNESHDWVIKISTPPFDLITFKKYLVNCKDITNL</sequence>
<accession>A0A0G0PY64</accession>
<dbReference type="SUPFAM" id="SSF51735">
    <property type="entry name" value="NAD(P)-binding Rossmann-fold domains"/>
    <property type="match status" value="1"/>
</dbReference>
<dbReference type="InterPro" id="IPR036291">
    <property type="entry name" value="NAD(P)-bd_dom_sf"/>
</dbReference>
<reference evidence="2 3" key="1">
    <citation type="journal article" date="2015" name="Nature">
        <title>rRNA introns, odd ribosomes, and small enigmatic genomes across a large radiation of phyla.</title>
        <authorList>
            <person name="Brown C.T."/>
            <person name="Hug L.A."/>
            <person name="Thomas B.C."/>
            <person name="Sharon I."/>
            <person name="Castelle C.J."/>
            <person name="Singh A."/>
            <person name="Wilkins M.J."/>
            <person name="Williams K.H."/>
            <person name="Banfield J.F."/>
        </authorList>
    </citation>
    <scope>NUCLEOTIDE SEQUENCE [LARGE SCALE GENOMIC DNA]</scope>
</reference>